<dbReference type="GO" id="GO:0003824">
    <property type="term" value="F:catalytic activity"/>
    <property type="evidence" value="ECO:0007669"/>
    <property type="project" value="InterPro"/>
</dbReference>
<dbReference type="Pfam" id="PF24883">
    <property type="entry name" value="NPHP3_N"/>
    <property type="match status" value="1"/>
</dbReference>
<dbReference type="Gene3D" id="1.25.40.20">
    <property type="entry name" value="Ankyrin repeat-containing domain"/>
    <property type="match status" value="2"/>
</dbReference>
<dbReference type="SUPFAM" id="SSF48403">
    <property type="entry name" value="Ankyrin repeat"/>
    <property type="match status" value="1"/>
</dbReference>
<feature type="domain" description="Nephrocystin 3-like N-terminal" evidence="3">
    <location>
        <begin position="392"/>
        <end position="471"/>
    </location>
</feature>
<dbReference type="PROSITE" id="PS50297">
    <property type="entry name" value="ANK_REP_REGION"/>
    <property type="match status" value="3"/>
</dbReference>
<evidence type="ECO:0000256" key="1">
    <source>
        <dbReference type="ARBA" id="ARBA00022737"/>
    </source>
</evidence>
<proteinExistence type="predicted"/>
<gene>
    <name evidence="4" type="ORF">FSARC_7890</name>
</gene>
<dbReference type="PANTHER" id="PTHR46082">
    <property type="entry name" value="ATP/GTP-BINDING PROTEIN-RELATED"/>
    <property type="match status" value="1"/>
</dbReference>
<evidence type="ECO:0000313" key="5">
    <source>
        <dbReference type="Proteomes" id="UP000622797"/>
    </source>
</evidence>
<dbReference type="GO" id="GO:0009116">
    <property type="term" value="P:nucleoside metabolic process"/>
    <property type="evidence" value="ECO:0007669"/>
    <property type="project" value="InterPro"/>
</dbReference>
<protein>
    <recommendedName>
        <fullName evidence="3">Nephrocystin 3-like N-terminal domain-containing protein</fullName>
    </recommendedName>
</protein>
<dbReference type="Pfam" id="PF12796">
    <property type="entry name" value="Ank_2"/>
    <property type="match status" value="2"/>
</dbReference>
<dbReference type="PANTHER" id="PTHR46082:SF11">
    <property type="entry name" value="AAA+ ATPASE DOMAIN-CONTAINING PROTEIN-RELATED"/>
    <property type="match status" value="1"/>
</dbReference>
<feature type="repeat" description="ANK" evidence="2">
    <location>
        <begin position="928"/>
        <end position="957"/>
    </location>
</feature>
<name>A0A8H4TU25_9HYPO</name>
<dbReference type="InterPro" id="IPR056884">
    <property type="entry name" value="NPHP3-like_N"/>
</dbReference>
<dbReference type="EMBL" id="JABEXW010000424">
    <property type="protein sequence ID" value="KAF4964161.1"/>
    <property type="molecule type" value="Genomic_DNA"/>
</dbReference>
<keyword evidence="5" id="KW-1185">Reference proteome</keyword>
<dbReference type="InterPro" id="IPR036770">
    <property type="entry name" value="Ankyrin_rpt-contain_sf"/>
</dbReference>
<feature type="repeat" description="ANK" evidence="2">
    <location>
        <begin position="1020"/>
        <end position="1052"/>
    </location>
</feature>
<evidence type="ECO:0000313" key="4">
    <source>
        <dbReference type="EMBL" id="KAF4964161.1"/>
    </source>
</evidence>
<reference evidence="4" key="1">
    <citation type="journal article" date="2020" name="BMC Genomics">
        <title>Correction to: Identification and distribution of gene clusters required for synthesis of sphingolipid metabolism inhibitors in diverse species of the filamentous fungus Fusarium.</title>
        <authorList>
            <person name="Kim H.S."/>
            <person name="Lohmar J.M."/>
            <person name="Busman M."/>
            <person name="Brown D.W."/>
            <person name="Naumann T.A."/>
            <person name="Divon H.H."/>
            <person name="Lysoe E."/>
            <person name="Uhlig S."/>
            <person name="Proctor R.H."/>
        </authorList>
    </citation>
    <scope>NUCLEOTIDE SEQUENCE</scope>
    <source>
        <strain evidence="4">NRRL 20472</strain>
    </source>
</reference>
<comment type="caution">
    <text evidence="4">The sequence shown here is derived from an EMBL/GenBank/DDBJ whole genome shotgun (WGS) entry which is preliminary data.</text>
</comment>
<evidence type="ECO:0000259" key="3">
    <source>
        <dbReference type="Pfam" id="PF24883"/>
    </source>
</evidence>
<feature type="repeat" description="ANK" evidence="2">
    <location>
        <begin position="1082"/>
        <end position="1105"/>
    </location>
</feature>
<dbReference type="InterPro" id="IPR053137">
    <property type="entry name" value="NLR-like"/>
</dbReference>
<keyword evidence="1" id="KW-0677">Repeat</keyword>
<dbReference type="PROSITE" id="PS50088">
    <property type="entry name" value="ANK_REPEAT"/>
    <property type="match status" value="3"/>
</dbReference>
<dbReference type="Proteomes" id="UP000622797">
    <property type="component" value="Unassembled WGS sequence"/>
</dbReference>
<dbReference type="SUPFAM" id="SSF53167">
    <property type="entry name" value="Purine and uridine phosphorylases"/>
    <property type="match status" value="1"/>
</dbReference>
<dbReference type="Gene3D" id="3.40.50.1580">
    <property type="entry name" value="Nucleoside phosphorylase domain"/>
    <property type="match status" value="1"/>
</dbReference>
<keyword evidence="2" id="KW-0040">ANK repeat</keyword>
<dbReference type="InterPro" id="IPR035994">
    <property type="entry name" value="Nucleoside_phosphorylase_sf"/>
</dbReference>
<reference evidence="4" key="2">
    <citation type="submission" date="2020-05" db="EMBL/GenBank/DDBJ databases">
        <authorList>
            <person name="Kim H.-S."/>
            <person name="Proctor R.H."/>
            <person name="Brown D.W."/>
        </authorList>
    </citation>
    <scope>NUCLEOTIDE SEQUENCE</scope>
    <source>
        <strain evidence="4">NRRL 20472</strain>
    </source>
</reference>
<dbReference type="SMART" id="SM00248">
    <property type="entry name" value="ANK"/>
    <property type="match status" value="11"/>
</dbReference>
<dbReference type="Pfam" id="PF00023">
    <property type="entry name" value="Ank"/>
    <property type="match status" value="1"/>
</dbReference>
<accession>A0A8H4TU25</accession>
<feature type="non-terminal residue" evidence="4">
    <location>
        <position position="1"/>
    </location>
</feature>
<dbReference type="InterPro" id="IPR002110">
    <property type="entry name" value="Ankyrin_rpt"/>
</dbReference>
<organism evidence="4 5">
    <name type="scientific">Fusarium sarcochroum</name>
    <dbReference type="NCBI Taxonomy" id="1208366"/>
    <lineage>
        <taxon>Eukaryota</taxon>
        <taxon>Fungi</taxon>
        <taxon>Dikarya</taxon>
        <taxon>Ascomycota</taxon>
        <taxon>Pezizomycotina</taxon>
        <taxon>Sordariomycetes</taxon>
        <taxon>Hypocreomycetidae</taxon>
        <taxon>Hypocreales</taxon>
        <taxon>Nectriaceae</taxon>
        <taxon>Fusarium</taxon>
        <taxon>Fusarium lateritium species complex</taxon>
    </lineage>
</organism>
<dbReference type="OrthoDB" id="194358at2759"/>
<evidence type="ECO:0000256" key="2">
    <source>
        <dbReference type="PROSITE-ProRule" id="PRU00023"/>
    </source>
</evidence>
<sequence>MADPSIYTVRWICALPLEFVAARAFLDQEHKEALETQDHNDNKTYALGRIGRHKVVMAVLPKSEYGTTSAATVARDMMRSFPHVRIGLMAGIGGGAPTSHNDIRLGDVVERQFQLTGFLNQPPQLLLTAVGGMVATYTLEGHRLNKDIGEALQKWPRLLKKGYSRPSAETDRFYQSNFVHQTSPGSDTCDDKCGADLANIVIRTDRGDEGDDDPTIHYGLIASANQLMKDAILRDQLADEMGMLCFEMEAAGLMNHFPCLMVRGICDYSDSHKNKKWQGFAAMAAAAYAKDLLRQILPSKIEAEVPLAKTLGGIEKKLEGLTIDVRNTGETMAALKTDNQDKTIERWLKPPKFSTNVKKAKERRHAGSGRWFIDSPAFQEFKTGSRRHFFRILDELRDNSAFVTLVHYFDFNDVEKRTLDGFLHSLAFQLYQQGGDCASKLDHLHTSCKSRSGEPDTELEALSERLRDEICSKIGNGADGMFRWAACQMDSLAICLSPNDVSRCLMTLPRNLNETHHRMIESVHADYKSESIRLLQFLVHSERPIELAEAIEIIAIRMDQAQGRLGFDTGNRIFNSSDIMKYCPGMISIVRVENDEGSISKEVHLTHFSVKEYLQQNATFCLSNSAITITQACLTYMTDIYGAKYRMFFDFPLAIYAAKTWVAFAVESDPRSDEMEACLRAAIEGSEHANMINVERGQSIFHVDGNNLETVKLFVEYGAEPEAWPRFYNVVLLYASVNEHTELVKQLIEVGVDVNGCDTYDERQVYPLLAASTRGHLEIVRHLLQAGAIAKVPHCSIGPPIKEALLSGHFETVKLLMEWGAGLDECGNHWDRILEFVVYDGELEIVQRLLDLKSDVTHAYEALLAASDAGYHDIVQLLLDQQNELYKTSSRDAFDAALLGQHCHILQDLLTQGATLSEKYADHDAFPTPLEIAVHNGNLAAVQQLMNAGCNINAPRHILETAISEGHEHLVQLFLDNGVYTNFSYEDRTSPVLTACLCKKGRIAHMLFDNGADHKGFDSWGSTALHSASEHGDIQAVRRLLELGADVNAQTDSRESPLHRSSPETTQMLLDAGANVNGRMLNGLIPLHATSMNGHINSTRLLLSA</sequence>
<dbReference type="AlphaFoldDB" id="A0A8H4TU25"/>